<evidence type="ECO:0000313" key="2">
    <source>
        <dbReference type="EMBL" id="EPR08129.1"/>
    </source>
</evidence>
<comment type="caution">
    <text evidence="2">The sequence shown here is derived from an EMBL/GenBank/DDBJ whole genome shotgun (WGS) entry which is preliminary data.</text>
</comment>
<dbReference type="EMBL" id="ATAY01000094">
    <property type="protein sequence ID" value="EPR08129.1"/>
    <property type="molecule type" value="Genomic_DNA"/>
</dbReference>
<proteinExistence type="predicted"/>
<gene>
    <name evidence="2" type="ORF">L323_18615</name>
</gene>
<organism evidence="2 3">
    <name type="scientific">Ruminiclostridium papyrosolvens C7</name>
    <dbReference type="NCBI Taxonomy" id="1330534"/>
    <lineage>
        <taxon>Bacteria</taxon>
        <taxon>Bacillati</taxon>
        <taxon>Bacillota</taxon>
        <taxon>Clostridia</taxon>
        <taxon>Eubacteriales</taxon>
        <taxon>Oscillospiraceae</taxon>
        <taxon>Ruminiclostridium</taxon>
    </lineage>
</organism>
<dbReference type="AlphaFoldDB" id="U4QYI3"/>
<name>U4QYI3_9FIRM</name>
<evidence type="ECO:0000256" key="1">
    <source>
        <dbReference type="SAM" id="Phobius"/>
    </source>
</evidence>
<feature type="transmembrane region" description="Helical" evidence="1">
    <location>
        <begin position="6"/>
        <end position="24"/>
    </location>
</feature>
<evidence type="ECO:0000313" key="3">
    <source>
        <dbReference type="Proteomes" id="UP000016860"/>
    </source>
</evidence>
<reference evidence="2 3" key="1">
    <citation type="journal article" date="2013" name="Genome Announc.">
        <title>Draft Genome Sequence of the Cellulolytic Bacterium Clostridium papyrosolvens C7 (ATCC 700395).</title>
        <authorList>
            <person name="Zepeda V."/>
            <person name="Dassa B."/>
            <person name="Borovok I."/>
            <person name="Lamed R."/>
            <person name="Bayer E.A."/>
            <person name="Cate J.H."/>
        </authorList>
    </citation>
    <scope>NUCLEOTIDE SEQUENCE [LARGE SCALE GENOMIC DNA]</scope>
    <source>
        <strain evidence="2 3">C7</strain>
    </source>
</reference>
<keyword evidence="1" id="KW-1133">Transmembrane helix</keyword>
<dbReference type="PATRIC" id="fig|1330534.3.peg.3696"/>
<accession>U4QYI3</accession>
<protein>
    <submittedName>
        <fullName evidence="2">Uncharacterized protein</fullName>
    </submittedName>
</protein>
<keyword evidence="1" id="KW-0812">Transmembrane</keyword>
<sequence length="185" mass="20696">MKKVIIGIAAIAIIFIFIIVAVVISKNYIKPSSTEKDIVVEGVIQPNKTGVCDYKEYMLNIKMIKNKDCHVIIYPYIKGLGDIAFSEKDKAGYYLPSSIGSDGITEPIAINELKNINIIENESNVSLTGFWFPDSVGDYKARAYLGKSDNFKEIKDPLLVCVYTEKKYGKLLTWSKVVSITVKQN</sequence>
<dbReference type="OrthoDB" id="2597490at2"/>
<keyword evidence="1" id="KW-0472">Membrane</keyword>
<dbReference type="Proteomes" id="UP000016860">
    <property type="component" value="Unassembled WGS sequence"/>
</dbReference>
<dbReference type="RefSeq" id="WP_020817093.1">
    <property type="nucleotide sequence ID" value="NZ_ATAY01000094.1"/>
</dbReference>